<dbReference type="RefSeq" id="WP_166031111.1">
    <property type="nucleotide sequence ID" value="NZ_CP048877.1"/>
</dbReference>
<dbReference type="Gene3D" id="1.10.1060.10">
    <property type="entry name" value="Alpha-helical ferredoxin"/>
    <property type="match status" value="1"/>
</dbReference>
<keyword evidence="2" id="KW-1185">Reference proteome</keyword>
<proteinExistence type="predicted"/>
<dbReference type="InterPro" id="IPR009051">
    <property type="entry name" value="Helical_ferredxn"/>
</dbReference>
<dbReference type="GO" id="GO:0051536">
    <property type="term" value="F:iron-sulfur cluster binding"/>
    <property type="evidence" value="ECO:0007669"/>
    <property type="project" value="InterPro"/>
</dbReference>
<dbReference type="PROSITE" id="PS51379">
    <property type="entry name" value="4FE4S_FER_2"/>
    <property type="match status" value="2"/>
</dbReference>
<gene>
    <name evidence="1" type="ORF">G4V39_00755</name>
</gene>
<dbReference type="Pfam" id="PF13183">
    <property type="entry name" value="Fer4_8"/>
    <property type="match status" value="1"/>
</dbReference>
<dbReference type="InterPro" id="IPR017900">
    <property type="entry name" value="4Fe4S_Fe_S_CS"/>
</dbReference>
<dbReference type="PROSITE" id="PS00198">
    <property type="entry name" value="4FE4S_FER_1"/>
    <property type="match status" value="2"/>
</dbReference>
<dbReference type="SUPFAM" id="SSF46548">
    <property type="entry name" value="alpha-helical ferredoxin"/>
    <property type="match status" value="1"/>
</dbReference>
<dbReference type="Proteomes" id="UP000502179">
    <property type="component" value="Chromosome"/>
</dbReference>
<name>A0A6G7PTW8_9BACT</name>
<sequence length="371" mass="41458">MKTLLWNGDLNQAARDLLSWLLKEGFIKGALVHMALPRYRSFVPALTRDLEAIAQSWPAPPLMAHQMALVVSRMTIRGPVGQSIAVVLRPCEMAALRELVKLRQAHLDGLLTIGLDCPGVISLKVWQKGDRKTLLETFLRRPEELIGYRPSCKMCLHQAGEGFDLVLGSLGFPSGKTALLAFSPRGEEILSRSPGEAGDLLSRTEALDGLRAERQAQREKQLGDLYQRFSGADGLLDFFSSCINCHSCMRVCPICYCRQCFFDSPAFEGSADNYLRRARRKNGLRLPSDMLLFHLGRMNHMSLSCVSCGQCEDACPAGLPIAQLFSLAAQKSQELFNYRPGRSLTDPLPFSVYQEEELKEVEAPYRDIWHP</sequence>
<dbReference type="InterPro" id="IPR017896">
    <property type="entry name" value="4Fe4S_Fe-S-bd"/>
</dbReference>
<evidence type="ECO:0000313" key="1">
    <source>
        <dbReference type="EMBL" id="QIJ70888.1"/>
    </source>
</evidence>
<protein>
    <submittedName>
        <fullName evidence="1">Uncharacterized protein</fullName>
    </submittedName>
</protein>
<dbReference type="EMBL" id="CP048877">
    <property type="protein sequence ID" value="QIJ70888.1"/>
    <property type="molecule type" value="Genomic_DNA"/>
</dbReference>
<dbReference type="AlphaFoldDB" id="A0A6G7PTW8"/>
<evidence type="ECO:0000313" key="2">
    <source>
        <dbReference type="Proteomes" id="UP000502179"/>
    </source>
</evidence>
<reference evidence="1 2" key="1">
    <citation type="submission" date="2020-02" db="EMBL/GenBank/DDBJ databases">
        <title>Genome analysis of Thermosulfuriphilus ammonigenes ST65T, an anaerobic thermophilic chemolithoautotrophic bacterium isolated from a deep-sea hydrothermal vent.</title>
        <authorList>
            <person name="Slobodkina G."/>
            <person name="Allioux M."/>
            <person name="Merkel A."/>
            <person name="Alain K."/>
            <person name="Jebbar M."/>
            <person name="Slobodkin A."/>
        </authorList>
    </citation>
    <scope>NUCLEOTIDE SEQUENCE [LARGE SCALE GENOMIC DNA]</scope>
    <source>
        <strain evidence="1 2">ST65</strain>
    </source>
</reference>
<organism evidence="1 2">
    <name type="scientific">Thermosulfuriphilus ammonigenes</name>
    <dbReference type="NCBI Taxonomy" id="1936021"/>
    <lineage>
        <taxon>Bacteria</taxon>
        <taxon>Pseudomonadati</taxon>
        <taxon>Thermodesulfobacteriota</taxon>
        <taxon>Thermodesulfobacteria</taxon>
        <taxon>Thermodesulfobacteriales</taxon>
        <taxon>Thermodesulfobacteriaceae</taxon>
        <taxon>Thermosulfuriphilus</taxon>
    </lineage>
</organism>
<dbReference type="KEGG" id="tav:G4V39_00755"/>
<accession>A0A6G7PTW8</accession>